<evidence type="ECO:0000313" key="3">
    <source>
        <dbReference type="Proteomes" id="UP001303946"/>
    </source>
</evidence>
<organism evidence="2 3">
    <name type="scientific">Piscinibacter gummiphilus</name>
    <dbReference type="NCBI Taxonomy" id="946333"/>
    <lineage>
        <taxon>Bacteria</taxon>
        <taxon>Pseudomonadati</taxon>
        <taxon>Pseudomonadota</taxon>
        <taxon>Betaproteobacteria</taxon>
        <taxon>Burkholderiales</taxon>
        <taxon>Sphaerotilaceae</taxon>
        <taxon>Piscinibacter</taxon>
    </lineage>
</organism>
<evidence type="ECO:0000313" key="2">
    <source>
        <dbReference type="EMBL" id="WOB10251.1"/>
    </source>
</evidence>
<gene>
    <name evidence="2" type="ORF">RXV79_09355</name>
</gene>
<dbReference type="InterPro" id="IPR002586">
    <property type="entry name" value="CobQ/CobB/MinD/ParA_Nub-bd_dom"/>
</dbReference>
<dbReference type="Pfam" id="PF01656">
    <property type="entry name" value="CbiA"/>
    <property type="match status" value="1"/>
</dbReference>
<dbReference type="PANTHER" id="PTHR13696">
    <property type="entry name" value="P-LOOP CONTAINING NUCLEOSIDE TRIPHOSPHATE HYDROLASE"/>
    <property type="match status" value="1"/>
</dbReference>
<dbReference type="EMBL" id="CP136336">
    <property type="protein sequence ID" value="WOB10251.1"/>
    <property type="molecule type" value="Genomic_DNA"/>
</dbReference>
<evidence type="ECO:0000259" key="1">
    <source>
        <dbReference type="Pfam" id="PF01656"/>
    </source>
</evidence>
<reference evidence="2 3" key="1">
    <citation type="submission" date="2023-10" db="EMBL/GenBank/DDBJ databases">
        <title>Bacteria for the degradation of biodegradable plastic PBAT(Polybutylene adipate terephthalate).</title>
        <authorList>
            <person name="Weon H.-Y."/>
            <person name="Yeon J."/>
        </authorList>
    </citation>
    <scope>NUCLEOTIDE SEQUENCE [LARGE SCALE GENOMIC DNA]</scope>
    <source>
        <strain evidence="2 3">SBD 7-3</strain>
    </source>
</reference>
<feature type="domain" description="CobQ/CobB/MinD/ParA nucleotide binding" evidence="1">
    <location>
        <begin position="4"/>
        <end position="186"/>
    </location>
</feature>
<accession>A0ABZ0D0I6</accession>
<dbReference type="RefSeq" id="WP_316703158.1">
    <property type="nucleotide sequence ID" value="NZ_CP136336.1"/>
</dbReference>
<dbReference type="SUPFAM" id="SSF52540">
    <property type="entry name" value="P-loop containing nucleoside triphosphate hydrolases"/>
    <property type="match status" value="1"/>
</dbReference>
<protein>
    <submittedName>
        <fullName evidence="2">ParA family protein</fullName>
    </submittedName>
</protein>
<name>A0ABZ0D0I6_9BURK</name>
<keyword evidence="3" id="KW-1185">Reference proteome</keyword>
<proteinExistence type="predicted"/>
<dbReference type="InterPro" id="IPR027417">
    <property type="entry name" value="P-loop_NTPase"/>
</dbReference>
<sequence length="301" mass="31919">MPVVAVVNRKGGSGKSTLATHLAAHLAHDGIPVMLGDVDKQQSTQAWLRLRAKQNVTNKAPIVGWTVDARSVLRSPPGVSHVILDTPGGLRGFDLARVAMFADAIVMPVCNSVFDRESAADCFAELMTLPRIATGKCKVAAVGMRLDARTKADETLRDWAAKHEIPFIGVLRETQGYVRCVEQGLTLFDLPASKVEADIAQWQPILNWLRPVLHPKPAALLTRPVATGQSPAPLGHRVASLQPAQGPLLPAGTTSANATAAAPVARAPVTAEAGTPARSLSVAGRLGGWLESFSVSRLLQR</sequence>
<dbReference type="Gene3D" id="3.40.50.300">
    <property type="entry name" value="P-loop containing nucleotide triphosphate hydrolases"/>
    <property type="match status" value="1"/>
</dbReference>
<dbReference type="Proteomes" id="UP001303946">
    <property type="component" value="Chromosome"/>
</dbReference>
<dbReference type="InterPro" id="IPR050678">
    <property type="entry name" value="DNA_Partitioning_ATPase"/>
</dbReference>
<dbReference type="PANTHER" id="PTHR13696:SF96">
    <property type="entry name" value="COBQ_COBB_MIND_PARA NUCLEOTIDE BINDING DOMAIN-CONTAINING PROTEIN"/>
    <property type="match status" value="1"/>
</dbReference>
<dbReference type="CDD" id="cd02042">
    <property type="entry name" value="ParAB_family"/>
    <property type="match status" value="1"/>
</dbReference>